<feature type="domain" description="Transcription regulator TrmB N-terminal" evidence="2">
    <location>
        <begin position="14"/>
        <end position="65"/>
    </location>
</feature>
<dbReference type="Pfam" id="PF11495">
    <property type="entry name" value="Regulator_TrmB"/>
    <property type="match status" value="1"/>
</dbReference>
<dbReference type="Proteomes" id="UP001596447">
    <property type="component" value="Unassembled WGS sequence"/>
</dbReference>
<evidence type="ECO:0000256" key="1">
    <source>
        <dbReference type="ARBA" id="ARBA00007287"/>
    </source>
</evidence>
<dbReference type="InterPro" id="IPR002831">
    <property type="entry name" value="Tscrpt_reg_TrmB_N"/>
</dbReference>
<evidence type="ECO:0000313" key="5">
    <source>
        <dbReference type="Proteomes" id="UP001596447"/>
    </source>
</evidence>
<keyword evidence="5" id="KW-1185">Reference proteome</keyword>
<reference evidence="4 5" key="1">
    <citation type="journal article" date="2019" name="Int. J. Syst. Evol. Microbiol.">
        <title>The Global Catalogue of Microorganisms (GCM) 10K type strain sequencing project: providing services to taxonomists for standard genome sequencing and annotation.</title>
        <authorList>
            <consortium name="The Broad Institute Genomics Platform"/>
            <consortium name="The Broad Institute Genome Sequencing Center for Infectious Disease"/>
            <person name="Wu L."/>
            <person name="Ma J."/>
        </authorList>
    </citation>
    <scope>NUCLEOTIDE SEQUENCE [LARGE SCALE GENOMIC DNA]</scope>
    <source>
        <strain evidence="4 5">XZGYJ-43</strain>
    </source>
</reference>
<dbReference type="SUPFAM" id="SSF46785">
    <property type="entry name" value="Winged helix' DNA-binding domain"/>
    <property type="match status" value="1"/>
</dbReference>
<dbReference type="AlphaFoldDB" id="A0ABD5Z571"/>
<dbReference type="InterPro" id="IPR021586">
    <property type="entry name" value="Tscrpt_reg_TrmB_C"/>
</dbReference>
<sequence>MDTERLVSTLEGEGFSPYQARAYVALLERGESSASDLADAADVPGPRIYDVLRDLADEGYVETYDQGKLHARISSPAEVLDEFHTRSDELEDAAEEVEARFTRPGPADHEATIVNNFDTVLDRAVGLVEAAEHHVQVCLTPEQFDRLRDALAGAHERGVYVQLSIHSLDGDVDVDSVDVEGYCTEMRARSRGAPFVVIADHTSVCYASNPRRPDEYGVVVNDRNHAYVFLWYFLTNLWEFWDTVYTDRDSEYPRTYLEIRRCVRDVAPLVDEGARVAVRVVGYDVETGHHRDFVGEVVDVDYEGPEGENGPRSLQSLAGKTSLYVETDDGDVVSVGGFGAIVEEIEADRVVVEAVDAPDASDA</sequence>
<name>A0ABD5Z571_9EURY</name>
<dbReference type="Pfam" id="PF01978">
    <property type="entry name" value="TrmB"/>
    <property type="match status" value="1"/>
</dbReference>
<dbReference type="CDD" id="cd00090">
    <property type="entry name" value="HTH_ARSR"/>
    <property type="match status" value="1"/>
</dbReference>
<dbReference type="InterPro" id="IPR051797">
    <property type="entry name" value="TrmB-like"/>
</dbReference>
<dbReference type="PANTHER" id="PTHR34293:SF1">
    <property type="entry name" value="HTH-TYPE TRANSCRIPTIONAL REGULATOR TRMBL2"/>
    <property type="match status" value="1"/>
</dbReference>
<feature type="domain" description="Transcription regulator TrmB C-terminal" evidence="3">
    <location>
        <begin position="112"/>
        <end position="353"/>
    </location>
</feature>
<comment type="caution">
    <text evidence="4">The sequence shown here is derived from an EMBL/GenBank/DDBJ whole genome shotgun (WGS) entry which is preliminary data.</text>
</comment>
<comment type="similarity">
    <text evidence="1">Belongs to the transcriptional regulator TrmB family.</text>
</comment>
<evidence type="ECO:0000259" key="2">
    <source>
        <dbReference type="Pfam" id="PF01978"/>
    </source>
</evidence>
<proteinExistence type="inferred from homology"/>
<evidence type="ECO:0000259" key="3">
    <source>
        <dbReference type="Pfam" id="PF11495"/>
    </source>
</evidence>
<dbReference type="CDD" id="cd09124">
    <property type="entry name" value="PLDc_like_TrmB_middle"/>
    <property type="match status" value="1"/>
</dbReference>
<dbReference type="Gene3D" id="1.10.10.10">
    <property type="entry name" value="Winged helix-like DNA-binding domain superfamily/Winged helix DNA-binding domain"/>
    <property type="match status" value="1"/>
</dbReference>
<gene>
    <name evidence="4" type="ORF">ACFQJ9_12650</name>
</gene>
<evidence type="ECO:0000313" key="4">
    <source>
        <dbReference type="EMBL" id="MFC7200249.1"/>
    </source>
</evidence>
<accession>A0ABD5Z571</accession>
<dbReference type="InterPro" id="IPR036390">
    <property type="entry name" value="WH_DNA-bd_sf"/>
</dbReference>
<dbReference type="InterPro" id="IPR036388">
    <property type="entry name" value="WH-like_DNA-bd_sf"/>
</dbReference>
<dbReference type="PANTHER" id="PTHR34293">
    <property type="entry name" value="HTH-TYPE TRANSCRIPTIONAL REGULATOR TRMBL2"/>
    <property type="match status" value="1"/>
</dbReference>
<protein>
    <submittedName>
        <fullName evidence="4">TrmB family transcriptional regulator</fullName>
    </submittedName>
</protein>
<organism evidence="4 5">
    <name type="scientific">Halospeciosus flavus</name>
    <dbReference type="NCBI Taxonomy" id="3032283"/>
    <lineage>
        <taxon>Archaea</taxon>
        <taxon>Methanobacteriati</taxon>
        <taxon>Methanobacteriota</taxon>
        <taxon>Stenosarchaea group</taxon>
        <taxon>Halobacteria</taxon>
        <taxon>Halobacteriales</taxon>
        <taxon>Halobacteriaceae</taxon>
        <taxon>Halospeciosus</taxon>
    </lineage>
</organism>
<dbReference type="InterPro" id="IPR011991">
    <property type="entry name" value="ArsR-like_HTH"/>
</dbReference>
<dbReference type="SUPFAM" id="SSF159071">
    <property type="entry name" value="TrmB C-terminal domain-like"/>
    <property type="match status" value="1"/>
</dbReference>
<dbReference type="RefSeq" id="WP_279527036.1">
    <property type="nucleotide sequence ID" value="NZ_CP122312.1"/>
</dbReference>
<dbReference type="EMBL" id="JBHTAR010000011">
    <property type="protein sequence ID" value="MFC7200249.1"/>
    <property type="molecule type" value="Genomic_DNA"/>
</dbReference>